<comment type="caution">
    <text evidence="1">The sequence shown here is derived from an EMBL/GenBank/DDBJ whole genome shotgun (WGS) entry which is preliminary data.</text>
</comment>
<evidence type="ECO:0000313" key="2">
    <source>
        <dbReference type="Proteomes" id="UP000276133"/>
    </source>
</evidence>
<accession>A0A3M7RVQ5</accession>
<organism evidence="1 2">
    <name type="scientific">Brachionus plicatilis</name>
    <name type="common">Marine rotifer</name>
    <name type="synonym">Brachionus muelleri</name>
    <dbReference type="NCBI Taxonomy" id="10195"/>
    <lineage>
        <taxon>Eukaryota</taxon>
        <taxon>Metazoa</taxon>
        <taxon>Spiralia</taxon>
        <taxon>Gnathifera</taxon>
        <taxon>Rotifera</taxon>
        <taxon>Eurotatoria</taxon>
        <taxon>Monogononta</taxon>
        <taxon>Pseudotrocha</taxon>
        <taxon>Ploima</taxon>
        <taxon>Brachionidae</taxon>
        <taxon>Brachionus</taxon>
    </lineage>
</organism>
<dbReference type="Proteomes" id="UP000276133">
    <property type="component" value="Unassembled WGS sequence"/>
</dbReference>
<evidence type="ECO:0000313" key="1">
    <source>
        <dbReference type="EMBL" id="RNA27552.1"/>
    </source>
</evidence>
<gene>
    <name evidence="1" type="ORF">BpHYR1_046685</name>
</gene>
<proteinExistence type="predicted"/>
<sequence length="118" mass="14252">MKSLKRFDTKRYEQLILSINFSIFFQNRFYRNSKIYELDHSLKCFFPETAKLPYVIVREYKSQLNITQKNNIKNDILNKEIIKGPFPLTQFFIKFSLILAIKTLNSSFYVYLKKQSIF</sequence>
<name>A0A3M7RVQ5_BRAPC</name>
<protein>
    <submittedName>
        <fullName evidence="1">Uncharacterized protein</fullName>
    </submittedName>
</protein>
<dbReference type="AlphaFoldDB" id="A0A3M7RVQ5"/>
<keyword evidence="2" id="KW-1185">Reference proteome</keyword>
<reference evidence="1 2" key="1">
    <citation type="journal article" date="2018" name="Sci. Rep.">
        <title>Genomic signatures of local adaptation to the degree of environmental predictability in rotifers.</title>
        <authorList>
            <person name="Franch-Gras L."/>
            <person name="Hahn C."/>
            <person name="Garcia-Roger E.M."/>
            <person name="Carmona M.J."/>
            <person name="Serra M."/>
            <person name="Gomez A."/>
        </authorList>
    </citation>
    <scope>NUCLEOTIDE SEQUENCE [LARGE SCALE GENOMIC DNA]</scope>
    <source>
        <strain evidence="1">HYR1</strain>
    </source>
</reference>
<dbReference type="EMBL" id="REGN01002531">
    <property type="protein sequence ID" value="RNA27552.1"/>
    <property type="molecule type" value="Genomic_DNA"/>
</dbReference>